<gene>
    <name evidence="2" type="ORF">A6M13_04955</name>
</gene>
<protein>
    <recommendedName>
        <fullName evidence="1">Sucrose phosphatase-like domain-containing protein</fullName>
    </recommendedName>
</protein>
<dbReference type="Proteomes" id="UP000093199">
    <property type="component" value="Unassembled WGS sequence"/>
</dbReference>
<reference evidence="2 3" key="1">
    <citation type="submission" date="2016-07" db="EMBL/GenBank/DDBJ databases">
        <title>Caryophanon tenue genome sequencing.</title>
        <authorList>
            <person name="Verma A."/>
            <person name="Pal Y."/>
            <person name="Krishnamurthi S."/>
        </authorList>
    </citation>
    <scope>NUCLEOTIDE SEQUENCE [LARGE SCALE GENOMIC DNA]</scope>
    <source>
        <strain evidence="2 3">DSM 14152</strain>
    </source>
</reference>
<comment type="caution">
    <text evidence="2">The sequence shown here is derived from an EMBL/GenBank/DDBJ whole genome shotgun (WGS) entry which is preliminary data.</text>
</comment>
<dbReference type="SUPFAM" id="SSF56784">
    <property type="entry name" value="HAD-like"/>
    <property type="match status" value="1"/>
</dbReference>
<accession>A0A1C0Y877</accession>
<dbReference type="AlphaFoldDB" id="A0A1C0Y877"/>
<keyword evidence="3" id="KW-1185">Reference proteome</keyword>
<dbReference type="InterPro" id="IPR006380">
    <property type="entry name" value="SPP-like_dom"/>
</dbReference>
<dbReference type="InterPro" id="IPR023214">
    <property type="entry name" value="HAD_sf"/>
</dbReference>
<dbReference type="Pfam" id="PF05116">
    <property type="entry name" value="S6PP"/>
    <property type="match status" value="1"/>
</dbReference>
<dbReference type="GO" id="GO:0003824">
    <property type="term" value="F:catalytic activity"/>
    <property type="evidence" value="ECO:0007669"/>
    <property type="project" value="UniProtKB-ARBA"/>
</dbReference>
<dbReference type="PIRSF" id="PIRSF030802">
    <property type="entry name" value="UCP030802"/>
    <property type="match status" value="1"/>
</dbReference>
<dbReference type="RefSeq" id="WP_066547140.1">
    <property type="nucleotide sequence ID" value="NZ_MASJ01000038.1"/>
</dbReference>
<sequence>MKLFTSDLDRTLIFSHRTIGDTTDCTCIEYLDGKAQSFMSNREMALLQDLTQSAYVVPVTTRSQLQYERISFFQQQLIPQYAVVANGGIVFKDGQRDAQWDEIVQQSFADLLPITSFKERFTLHRQREFFLREYEVENLFYMLAVDEAALCHDSLGEFQQELEQEGWVSYLHGRKFYALPKSLTKEAAVHYVRDQLPHSCHIAAGDSMMDLGMMQIADIGYTPKHGEVYAHYGEDAPVKVVLKEGAAFAEDILQKILTIEGCKVK</sequence>
<evidence type="ECO:0000259" key="1">
    <source>
        <dbReference type="Pfam" id="PF05116"/>
    </source>
</evidence>
<dbReference type="Gene3D" id="3.30.980.20">
    <property type="entry name" value="Putative mannosyl-3-phosphoglycerate phosphatase, domain 2"/>
    <property type="match status" value="1"/>
</dbReference>
<dbReference type="OrthoDB" id="1666512at2"/>
<feature type="domain" description="Sucrose phosphatase-like" evidence="1">
    <location>
        <begin position="2"/>
        <end position="216"/>
    </location>
</feature>
<dbReference type="STRING" id="33978.A6M13_04955"/>
<organism evidence="2 3">
    <name type="scientific">Caryophanon tenue</name>
    <dbReference type="NCBI Taxonomy" id="33978"/>
    <lineage>
        <taxon>Bacteria</taxon>
        <taxon>Bacillati</taxon>
        <taxon>Bacillota</taxon>
        <taxon>Bacilli</taxon>
        <taxon>Bacillales</taxon>
        <taxon>Caryophanaceae</taxon>
        <taxon>Caryophanon</taxon>
    </lineage>
</organism>
<evidence type="ECO:0000313" key="2">
    <source>
        <dbReference type="EMBL" id="OCS83376.1"/>
    </source>
</evidence>
<evidence type="ECO:0000313" key="3">
    <source>
        <dbReference type="Proteomes" id="UP000093199"/>
    </source>
</evidence>
<name>A0A1C0Y877_9BACL</name>
<dbReference type="EMBL" id="MASJ01000038">
    <property type="protein sequence ID" value="OCS83376.1"/>
    <property type="molecule type" value="Genomic_DNA"/>
</dbReference>
<dbReference type="Gene3D" id="3.40.50.1000">
    <property type="entry name" value="HAD superfamily/HAD-like"/>
    <property type="match status" value="2"/>
</dbReference>
<proteinExistence type="predicted"/>
<dbReference type="InterPro" id="IPR024197">
    <property type="entry name" value="TPP-like"/>
</dbReference>
<dbReference type="InterPro" id="IPR036412">
    <property type="entry name" value="HAD-like_sf"/>
</dbReference>